<comment type="subcellular location">
    <subcellularLocation>
        <location evidence="1">Cell membrane</location>
        <topology evidence="1">Multi-pass membrane protein</topology>
    </subcellularLocation>
</comment>
<evidence type="ECO:0000256" key="9">
    <source>
        <dbReference type="SAM" id="MobiDB-lite"/>
    </source>
</evidence>
<sequence>IRNGFARATTTIVDANVTTLITAVVLYTIGTDQIQGFAVVLFLGVVLSMFTAIFCSRVIFDIAERKRWITKLRMMRIVGKTNIDFLSMRYAAGIISVTVIAIGLVAVVVRGKGLLDIDFTGGTSVGIVFNERISTDEVRVSLDVLPDLAVSNVEIEGEPEDMQYVINTSERDIEAVEKQLKETFAERLATNSLTVSDLKAVEEAPPKSTMAPDKTDQGRNDLPTDSLLAAADTASLLLAQTEPTEDQAAEKPEPK</sequence>
<feature type="compositionally biased region" description="Low complexity" evidence="9">
    <location>
        <begin position="224"/>
        <end position="239"/>
    </location>
</feature>
<keyword evidence="8 10" id="KW-0472">Membrane</keyword>
<evidence type="ECO:0000256" key="1">
    <source>
        <dbReference type="ARBA" id="ARBA00004651"/>
    </source>
</evidence>
<dbReference type="PANTHER" id="PTHR30081:SF1">
    <property type="entry name" value="PROTEIN TRANSLOCASE SUBUNIT SECD"/>
    <property type="match status" value="1"/>
</dbReference>
<keyword evidence="7" id="KW-0811">Translocation</keyword>
<feature type="region of interest" description="Disordered" evidence="9">
    <location>
        <begin position="202"/>
        <end position="255"/>
    </location>
</feature>
<keyword evidence="6 10" id="KW-1133">Transmembrane helix</keyword>
<dbReference type="InterPro" id="IPR022813">
    <property type="entry name" value="SecD/SecF_arch_bac"/>
</dbReference>
<reference evidence="12" key="1">
    <citation type="journal article" date="2014" name="Front. Microbiol.">
        <title>High frequency of phylogenetically diverse reductive dehalogenase-homologous genes in deep subseafloor sedimentary metagenomes.</title>
        <authorList>
            <person name="Kawai M."/>
            <person name="Futagami T."/>
            <person name="Toyoda A."/>
            <person name="Takaki Y."/>
            <person name="Nishi S."/>
            <person name="Hori S."/>
            <person name="Arai W."/>
            <person name="Tsubouchi T."/>
            <person name="Morono Y."/>
            <person name="Uchiyama I."/>
            <person name="Ito T."/>
            <person name="Fujiyama A."/>
            <person name="Inagaki F."/>
            <person name="Takami H."/>
        </authorList>
    </citation>
    <scope>NUCLEOTIDE SEQUENCE</scope>
    <source>
        <strain evidence="12">Expedition CK06-06</strain>
    </source>
</reference>
<feature type="non-terminal residue" evidence="12">
    <location>
        <position position="255"/>
    </location>
</feature>
<accession>X0WNK9</accession>
<keyword evidence="3" id="KW-1003">Cell membrane</keyword>
<dbReference type="GO" id="GO:0015031">
    <property type="term" value="P:protein transport"/>
    <property type="evidence" value="ECO:0007669"/>
    <property type="project" value="UniProtKB-KW"/>
</dbReference>
<comment type="caution">
    <text evidence="12">The sequence shown here is derived from an EMBL/GenBank/DDBJ whole genome shotgun (WGS) entry which is preliminary data.</text>
</comment>
<dbReference type="Gene3D" id="1.20.1640.10">
    <property type="entry name" value="Multidrug efflux transporter AcrB transmembrane domain"/>
    <property type="match status" value="1"/>
</dbReference>
<proteinExistence type="predicted"/>
<dbReference type="InterPro" id="IPR048634">
    <property type="entry name" value="SecD_SecF_C"/>
</dbReference>
<evidence type="ECO:0000259" key="11">
    <source>
        <dbReference type="Pfam" id="PF02355"/>
    </source>
</evidence>
<organism evidence="12">
    <name type="scientific">marine sediment metagenome</name>
    <dbReference type="NCBI Taxonomy" id="412755"/>
    <lineage>
        <taxon>unclassified sequences</taxon>
        <taxon>metagenomes</taxon>
        <taxon>ecological metagenomes</taxon>
    </lineage>
</organism>
<evidence type="ECO:0000256" key="4">
    <source>
        <dbReference type="ARBA" id="ARBA00022692"/>
    </source>
</evidence>
<keyword evidence="4 10" id="KW-0812">Transmembrane</keyword>
<dbReference type="AlphaFoldDB" id="X0WNK9"/>
<keyword evidence="2" id="KW-0813">Transport</keyword>
<dbReference type="SUPFAM" id="SSF82866">
    <property type="entry name" value="Multidrug efflux transporter AcrB transmembrane domain"/>
    <property type="match status" value="1"/>
</dbReference>
<evidence type="ECO:0000256" key="7">
    <source>
        <dbReference type="ARBA" id="ARBA00023010"/>
    </source>
</evidence>
<evidence type="ECO:0000256" key="3">
    <source>
        <dbReference type="ARBA" id="ARBA00022475"/>
    </source>
</evidence>
<dbReference type="GO" id="GO:0005886">
    <property type="term" value="C:plasma membrane"/>
    <property type="evidence" value="ECO:0007669"/>
    <property type="project" value="UniProtKB-SubCell"/>
</dbReference>
<evidence type="ECO:0000256" key="6">
    <source>
        <dbReference type="ARBA" id="ARBA00022989"/>
    </source>
</evidence>
<evidence type="ECO:0000256" key="10">
    <source>
        <dbReference type="SAM" id="Phobius"/>
    </source>
</evidence>
<feature type="non-terminal residue" evidence="12">
    <location>
        <position position="1"/>
    </location>
</feature>
<feature type="transmembrane region" description="Helical" evidence="10">
    <location>
        <begin position="36"/>
        <end position="60"/>
    </location>
</feature>
<evidence type="ECO:0000256" key="5">
    <source>
        <dbReference type="ARBA" id="ARBA00022927"/>
    </source>
</evidence>
<dbReference type="PANTHER" id="PTHR30081">
    <property type="entry name" value="PROTEIN-EXPORT MEMBRANE PROTEIN SEC"/>
    <property type="match status" value="1"/>
</dbReference>
<feature type="transmembrane region" description="Helical" evidence="10">
    <location>
        <begin position="81"/>
        <end position="109"/>
    </location>
</feature>
<name>X0WNK9_9ZZZZ</name>
<keyword evidence="5" id="KW-0653">Protein transport</keyword>
<protein>
    <recommendedName>
        <fullName evidence="11">Protein export membrane protein SecD/SecF C-terminal domain-containing protein</fullName>
    </recommendedName>
</protein>
<dbReference type="Pfam" id="PF02355">
    <property type="entry name" value="SecD_SecF_C"/>
    <property type="match status" value="1"/>
</dbReference>
<feature type="transmembrane region" description="Helical" evidence="10">
    <location>
        <begin position="12"/>
        <end position="30"/>
    </location>
</feature>
<evidence type="ECO:0000256" key="8">
    <source>
        <dbReference type="ARBA" id="ARBA00023136"/>
    </source>
</evidence>
<dbReference type="EMBL" id="BARS01038877">
    <property type="protein sequence ID" value="GAG14286.1"/>
    <property type="molecule type" value="Genomic_DNA"/>
</dbReference>
<evidence type="ECO:0000313" key="12">
    <source>
        <dbReference type="EMBL" id="GAG14286.1"/>
    </source>
</evidence>
<evidence type="ECO:0000256" key="2">
    <source>
        <dbReference type="ARBA" id="ARBA00022448"/>
    </source>
</evidence>
<feature type="domain" description="Protein export membrane protein SecD/SecF C-terminal" evidence="11">
    <location>
        <begin position="13"/>
        <end position="60"/>
    </location>
</feature>
<gene>
    <name evidence="12" type="ORF">S01H1_59447</name>
</gene>